<dbReference type="KEGG" id="psin:CAK95_01440"/>
<accession>A0A1W6ZKM4</accession>
<dbReference type="AlphaFoldDB" id="A0A1W6ZKM4"/>
<dbReference type="Gene3D" id="1.10.150.260">
    <property type="entry name" value="YozE SAM-like"/>
    <property type="match status" value="1"/>
</dbReference>
<dbReference type="EMBL" id="CP021112">
    <property type="protein sequence ID" value="ARP97891.1"/>
    <property type="molecule type" value="Genomic_DNA"/>
</dbReference>
<keyword evidence="2" id="KW-1185">Reference proteome</keyword>
<dbReference type="RefSeq" id="WP_086086212.1">
    <property type="nucleotide sequence ID" value="NZ_CP021112.1"/>
</dbReference>
<dbReference type="SUPFAM" id="SSF140652">
    <property type="entry name" value="YozE-like"/>
    <property type="match status" value="1"/>
</dbReference>
<dbReference type="InterPro" id="IPR036806">
    <property type="entry name" value="YozE_SAM-like_sf"/>
</dbReference>
<gene>
    <name evidence="1" type="ORF">CAK95_01440</name>
</gene>
<evidence type="ECO:0000313" key="1">
    <source>
        <dbReference type="EMBL" id="ARP97891.1"/>
    </source>
</evidence>
<proteinExistence type="predicted"/>
<evidence type="ECO:0000313" key="2">
    <source>
        <dbReference type="Proteomes" id="UP000194137"/>
    </source>
</evidence>
<sequence length="137" mass="15146">MKELSFRDFILSHSPEDSAAGDFVRDTKAMKEIPDVTSWEQLLAYLEQYGAYQPAIDAAKVVWARYDVARKPIPVELGVGLTVARLTELLAKENPDAHVITYNPRAPGRTGRVLGFARVTIENGGPHRLTPALMLEG</sequence>
<reference evidence="1 2" key="1">
    <citation type="submission" date="2017-05" db="EMBL/GenBank/DDBJ databases">
        <title>Full genome sequence of Pseudorhodoplanes sinuspersici.</title>
        <authorList>
            <person name="Dastgheib S.M.M."/>
            <person name="Shavandi M."/>
            <person name="Tirandaz H."/>
        </authorList>
    </citation>
    <scope>NUCLEOTIDE SEQUENCE [LARGE SCALE GENOMIC DNA]</scope>
    <source>
        <strain evidence="1 2">RIPI110</strain>
    </source>
</reference>
<organism evidence="1 2">
    <name type="scientific">Pseudorhodoplanes sinuspersici</name>
    <dbReference type="NCBI Taxonomy" id="1235591"/>
    <lineage>
        <taxon>Bacteria</taxon>
        <taxon>Pseudomonadati</taxon>
        <taxon>Pseudomonadota</taxon>
        <taxon>Alphaproteobacteria</taxon>
        <taxon>Hyphomicrobiales</taxon>
        <taxon>Pseudorhodoplanes</taxon>
    </lineage>
</organism>
<dbReference type="STRING" id="1235591.CAK95_01440"/>
<dbReference type="Proteomes" id="UP000194137">
    <property type="component" value="Chromosome"/>
</dbReference>
<name>A0A1W6ZKM4_9HYPH</name>
<protein>
    <submittedName>
        <fullName evidence="1">Uncharacterized protein</fullName>
    </submittedName>
</protein>